<gene>
    <name evidence="6" type="primary">ALG8_10</name>
    <name evidence="6" type="ORF">FOZ62_031228</name>
</gene>
<keyword evidence="3" id="KW-0131">Cell cycle</keyword>
<evidence type="ECO:0000256" key="1">
    <source>
        <dbReference type="ARBA" id="ARBA00022618"/>
    </source>
</evidence>
<dbReference type="Pfam" id="PF00134">
    <property type="entry name" value="Cyclin_N"/>
    <property type="match status" value="1"/>
</dbReference>
<dbReference type="Gene3D" id="1.10.472.10">
    <property type="entry name" value="Cyclin-like"/>
    <property type="match status" value="1"/>
</dbReference>
<dbReference type="GO" id="GO:0051301">
    <property type="term" value="P:cell division"/>
    <property type="evidence" value="ECO:0007669"/>
    <property type="project" value="UniProtKB-KW"/>
</dbReference>
<feature type="compositionally biased region" description="Polar residues" evidence="4">
    <location>
        <begin position="1"/>
        <end position="10"/>
    </location>
</feature>
<feature type="non-terminal residue" evidence="6">
    <location>
        <position position="222"/>
    </location>
</feature>
<feature type="domain" description="Cyclin N-terminal" evidence="5">
    <location>
        <begin position="161"/>
        <end position="215"/>
    </location>
</feature>
<dbReference type="InterPro" id="IPR036915">
    <property type="entry name" value="Cyclin-like_sf"/>
</dbReference>
<proteinExistence type="predicted"/>
<reference evidence="6 7" key="1">
    <citation type="submission" date="2020-04" db="EMBL/GenBank/DDBJ databases">
        <title>Perkinsus olseni comparative genomics.</title>
        <authorList>
            <person name="Bogema D.R."/>
        </authorList>
    </citation>
    <scope>NUCLEOTIDE SEQUENCE [LARGE SCALE GENOMIC DNA]</scope>
    <source>
        <strain evidence="6">ATCC PRA-205</strain>
    </source>
</reference>
<sequence length="222" mass="25159">MVFSKMSSTAPRRYLPGDENSRLAANRYGTQPPLKRRRTVTGGVSKNSEDTVSTGGSYPGGVFGRGLPPAVGYRIEDGSDVVTPERRPETGLSSPLGHTRVESYESLTDALEEFREHDWKAGLKSWDRKVVRDAQYCAEIAERMYHHLFEFDAAYLSPEADLLDPNYLENRGYRITPRMRAMLVDWLVDVLLKWEIRDEALHLCISLVDRFLYKSEGVVDVG</sequence>
<dbReference type="InterPro" id="IPR048258">
    <property type="entry name" value="Cyclins_cyclin-box"/>
</dbReference>
<evidence type="ECO:0000256" key="3">
    <source>
        <dbReference type="ARBA" id="ARBA00023306"/>
    </source>
</evidence>
<feature type="region of interest" description="Disordered" evidence="4">
    <location>
        <begin position="1"/>
        <end position="61"/>
    </location>
</feature>
<keyword evidence="2" id="KW-0195">Cyclin</keyword>
<evidence type="ECO:0000256" key="4">
    <source>
        <dbReference type="SAM" id="MobiDB-lite"/>
    </source>
</evidence>
<protein>
    <submittedName>
        <fullName evidence="6">Glycosyl transferase</fullName>
    </submittedName>
</protein>
<dbReference type="GO" id="GO:0016740">
    <property type="term" value="F:transferase activity"/>
    <property type="evidence" value="ECO:0007669"/>
    <property type="project" value="UniProtKB-KW"/>
</dbReference>
<dbReference type="PROSITE" id="PS00292">
    <property type="entry name" value="CYCLINS"/>
    <property type="match status" value="1"/>
</dbReference>
<evidence type="ECO:0000313" key="7">
    <source>
        <dbReference type="Proteomes" id="UP000574390"/>
    </source>
</evidence>
<dbReference type="EMBL" id="JABANM010010291">
    <property type="protein sequence ID" value="KAF4739590.1"/>
    <property type="molecule type" value="Genomic_DNA"/>
</dbReference>
<dbReference type="AlphaFoldDB" id="A0A7J6T593"/>
<organism evidence="6 7">
    <name type="scientific">Perkinsus olseni</name>
    <name type="common">Perkinsus atlanticus</name>
    <dbReference type="NCBI Taxonomy" id="32597"/>
    <lineage>
        <taxon>Eukaryota</taxon>
        <taxon>Sar</taxon>
        <taxon>Alveolata</taxon>
        <taxon>Perkinsozoa</taxon>
        <taxon>Perkinsea</taxon>
        <taxon>Perkinsida</taxon>
        <taxon>Perkinsidae</taxon>
        <taxon>Perkinsus</taxon>
    </lineage>
</organism>
<dbReference type="Proteomes" id="UP000574390">
    <property type="component" value="Unassembled WGS sequence"/>
</dbReference>
<feature type="compositionally biased region" description="Polar residues" evidence="4">
    <location>
        <begin position="42"/>
        <end position="56"/>
    </location>
</feature>
<keyword evidence="6" id="KW-0808">Transferase</keyword>
<evidence type="ECO:0000256" key="2">
    <source>
        <dbReference type="ARBA" id="ARBA00023127"/>
    </source>
</evidence>
<dbReference type="InterPro" id="IPR006671">
    <property type="entry name" value="Cyclin_N"/>
</dbReference>
<evidence type="ECO:0000313" key="6">
    <source>
        <dbReference type="EMBL" id="KAF4739590.1"/>
    </source>
</evidence>
<accession>A0A7J6T593</accession>
<name>A0A7J6T593_PEROL</name>
<comment type="caution">
    <text evidence="6">The sequence shown here is derived from an EMBL/GenBank/DDBJ whole genome shotgun (WGS) entry which is preliminary data.</text>
</comment>
<dbReference type="SUPFAM" id="SSF47954">
    <property type="entry name" value="Cyclin-like"/>
    <property type="match status" value="1"/>
</dbReference>
<evidence type="ECO:0000259" key="5">
    <source>
        <dbReference type="Pfam" id="PF00134"/>
    </source>
</evidence>
<keyword evidence="1" id="KW-0132">Cell division</keyword>